<comment type="caution">
    <text evidence="3">The sequence shown here is derived from an EMBL/GenBank/DDBJ whole genome shotgun (WGS) entry which is preliminary data.</text>
</comment>
<dbReference type="PANTHER" id="PTHR46343:SF2">
    <property type="entry name" value="SUSHI_VON WILLEBRAND FACTOR TYPE A_EGF_PENTRAXIN DOMAIN-CONTAINING 1"/>
    <property type="match status" value="1"/>
</dbReference>
<feature type="domain" description="HYR" evidence="2">
    <location>
        <begin position="175"/>
        <end position="234"/>
    </location>
</feature>
<gene>
    <name evidence="3" type="ORF">BSL78_05419</name>
</gene>
<dbReference type="PANTHER" id="PTHR46343">
    <property type="entry name" value="HYR DOMAIN-CONTAINING PROTEIN"/>
    <property type="match status" value="1"/>
</dbReference>
<name>A0A2G8LBM5_STIJA</name>
<dbReference type="OrthoDB" id="5948052at2759"/>
<proteinExistence type="predicted"/>
<dbReference type="PROSITE" id="PS50825">
    <property type="entry name" value="HYR"/>
    <property type="match status" value="3"/>
</dbReference>
<dbReference type="InterPro" id="IPR003410">
    <property type="entry name" value="HYR_dom"/>
</dbReference>
<dbReference type="STRING" id="307972.A0A2G8LBM5"/>
<protein>
    <submittedName>
        <fullName evidence="3">Putative hyalin</fullName>
    </submittedName>
</protein>
<dbReference type="Proteomes" id="UP000230750">
    <property type="component" value="Unassembled WGS sequence"/>
</dbReference>
<dbReference type="Pfam" id="PF02494">
    <property type="entry name" value="HYR"/>
    <property type="match status" value="3"/>
</dbReference>
<sequence length="234" mass="24888">MWYYSIVDTTPPTANSCPTDVLINVELGETEGEATWTEPSSTDLSGTDQLVSRSRAPGTPFPLGDTTVTYLYTDDSGNTATCVFCVTVGTEDTTPPSITGCPVQPVVEQVELGTAGTFVTWTPPTATDLSDPVTVNVNQNPGSFFLVGTMAITYTFTDAENNQNICRFDVVVTTIDSAGPEVFQCPSEARAIVELGITSSVVRLYDEPFATDNSNAPNLLQTQTCQPGGSYPVV</sequence>
<organism evidence="3 4">
    <name type="scientific">Stichopus japonicus</name>
    <name type="common">Sea cucumber</name>
    <dbReference type="NCBI Taxonomy" id="307972"/>
    <lineage>
        <taxon>Eukaryota</taxon>
        <taxon>Metazoa</taxon>
        <taxon>Echinodermata</taxon>
        <taxon>Eleutherozoa</taxon>
        <taxon>Echinozoa</taxon>
        <taxon>Holothuroidea</taxon>
        <taxon>Aspidochirotacea</taxon>
        <taxon>Aspidochirotida</taxon>
        <taxon>Stichopodidae</taxon>
        <taxon>Apostichopus</taxon>
    </lineage>
</organism>
<keyword evidence="4" id="KW-1185">Reference proteome</keyword>
<feature type="domain" description="HYR" evidence="2">
    <location>
        <begin position="7"/>
        <end position="90"/>
    </location>
</feature>
<evidence type="ECO:0000256" key="1">
    <source>
        <dbReference type="ARBA" id="ARBA00022737"/>
    </source>
</evidence>
<keyword evidence="1" id="KW-0677">Repeat</keyword>
<feature type="domain" description="HYR" evidence="2">
    <location>
        <begin position="91"/>
        <end position="174"/>
    </location>
</feature>
<dbReference type="InterPro" id="IPR043555">
    <property type="entry name" value="SRPX-like"/>
</dbReference>
<dbReference type="AlphaFoldDB" id="A0A2G8LBM5"/>
<evidence type="ECO:0000313" key="4">
    <source>
        <dbReference type="Proteomes" id="UP000230750"/>
    </source>
</evidence>
<accession>A0A2G8LBM5</accession>
<evidence type="ECO:0000313" key="3">
    <source>
        <dbReference type="EMBL" id="PIK57644.1"/>
    </source>
</evidence>
<reference evidence="3 4" key="1">
    <citation type="journal article" date="2017" name="PLoS Biol.">
        <title>The sea cucumber genome provides insights into morphological evolution and visceral regeneration.</title>
        <authorList>
            <person name="Zhang X."/>
            <person name="Sun L."/>
            <person name="Yuan J."/>
            <person name="Sun Y."/>
            <person name="Gao Y."/>
            <person name="Zhang L."/>
            <person name="Li S."/>
            <person name="Dai H."/>
            <person name="Hamel J.F."/>
            <person name="Liu C."/>
            <person name="Yu Y."/>
            <person name="Liu S."/>
            <person name="Lin W."/>
            <person name="Guo K."/>
            <person name="Jin S."/>
            <person name="Xu P."/>
            <person name="Storey K.B."/>
            <person name="Huan P."/>
            <person name="Zhang T."/>
            <person name="Zhou Y."/>
            <person name="Zhang J."/>
            <person name="Lin C."/>
            <person name="Li X."/>
            <person name="Xing L."/>
            <person name="Huo D."/>
            <person name="Sun M."/>
            <person name="Wang L."/>
            <person name="Mercier A."/>
            <person name="Li F."/>
            <person name="Yang H."/>
            <person name="Xiang J."/>
        </authorList>
    </citation>
    <scope>NUCLEOTIDE SEQUENCE [LARGE SCALE GENOMIC DNA]</scope>
    <source>
        <strain evidence="3">Shaxun</strain>
        <tissue evidence="3">Muscle</tissue>
    </source>
</reference>
<dbReference type="EMBL" id="MRZV01000136">
    <property type="protein sequence ID" value="PIK57644.1"/>
    <property type="molecule type" value="Genomic_DNA"/>
</dbReference>
<evidence type="ECO:0000259" key="2">
    <source>
        <dbReference type="PROSITE" id="PS50825"/>
    </source>
</evidence>